<dbReference type="CDD" id="cd09917">
    <property type="entry name" value="F-box_SF"/>
    <property type="match status" value="1"/>
</dbReference>
<dbReference type="SUPFAM" id="SSF81383">
    <property type="entry name" value="F-box domain"/>
    <property type="match status" value="1"/>
</dbReference>
<dbReference type="OrthoDB" id="594804at2759"/>
<dbReference type="PROSITE" id="PS50181">
    <property type="entry name" value="FBOX"/>
    <property type="match status" value="1"/>
</dbReference>
<dbReference type="InterPro" id="IPR055411">
    <property type="entry name" value="LRR_FXL15/At3g58940/PEG3-like"/>
</dbReference>
<dbReference type="Gene3D" id="1.20.1280.50">
    <property type="match status" value="1"/>
</dbReference>
<evidence type="ECO:0000259" key="1">
    <source>
        <dbReference type="PROSITE" id="PS50181"/>
    </source>
</evidence>
<accession>A0A5N6RJE3</accession>
<dbReference type="InterPro" id="IPR053197">
    <property type="entry name" value="F-box_SCFL_complex_component"/>
</dbReference>
<dbReference type="InterPro" id="IPR001810">
    <property type="entry name" value="F-box_dom"/>
</dbReference>
<dbReference type="Proteomes" id="UP000327013">
    <property type="component" value="Chromosome 7"/>
</dbReference>
<dbReference type="AlphaFoldDB" id="A0A5N6RJE3"/>
<name>A0A5N6RJE3_9ROSI</name>
<gene>
    <name evidence="2" type="ORF">FH972_017157</name>
</gene>
<keyword evidence="3" id="KW-1185">Reference proteome</keyword>
<dbReference type="SUPFAM" id="SSF52058">
    <property type="entry name" value="L domain-like"/>
    <property type="match status" value="1"/>
</dbReference>
<sequence length="379" mass="43527">MEKLLKLEACSSLSQSKGRFVENSDKISDLPTHIAHHILSFLMMEDIARLSMVSKWWQELCISIPSLTIDGMRYRGKDYKVIRFKNFLDRMMLRRNGMKMVQFCVRWTFLKWHLDEYRFLTWLHDAIRCNVEVLYLDLCIFIPGALKIPLCVLHCESLRFLTVSLYGGVLQLPSSSGFTKLQSLSLTRVRVLDELFVERVLSSCNSLDKLCLDGINGINNINIWSSSLKYLEIRSYEHDDLFHLNVSGELLEELIIHWKFTPSGGSLEQLSSSWRPPYLELFHILEQIEELMIHAQCLKALFKAGILPIPLKHLHTLRINLSSSDSVDGDVYEAIAVLTKGVANVLGLFIDVKPSPKKRCPNLSLMHMTTGVHTLKYSL</sequence>
<dbReference type="EMBL" id="CM017327">
    <property type="protein sequence ID" value="KAE8099153.1"/>
    <property type="molecule type" value="Genomic_DNA"/>
</dbReference>
<evidence type="ECO:0000313" key="3">
    <source>
        <dbReference type="Proteomes" id="UP000327013"/>
    </source>
</evidence>
<feature type="domain" description="F-box" evidence="1">
    <location>
        <begin position="24"/>
        <end position="60"/>
    </location>
</feature>
<organism evidence="2 3">
    <name type="scientific">Carpinus fangiana</name>
    <dbReference type="NCBI Taxonomy" id="176857"/>
    <lineage>
        <taxon>Eukaryota</taxon>
        <taxon>Viridiplantae</taxon>
        <taxon>Streptophyta</taxon>
        <taxon>Embryophyta</taxon>
        <taxon>Tracheophyta</taxon>
        <taxon>Spermatophyta</taxon>
        <taxon>Magnoliopsida</taxon>
        <taxon>eudicotyledons</taxon>
        <taxon>Gunneridae</taxon>
        <taxon>Pentapetalae</taxon>
        <taxon>rosids</taxon>
        <taxon>fabids</taxon>
        <taxon>Fagales</taxon>
        <taxon>Betulaceae</taxon>
        <taxon>Carpinus</taxon>
    </lineage>
</organism>
<protein>
    <recommendedName>
        <fullName evidence="1">F-box domain-containing protein</fullName>
    </recommendedName>
</protein>
<dbReference type="PANTHER" id="PTHR34223">
    <property type="entry name" value="OS11G0201299 PROTEIN"/>
    <property type="match status" value="1"/>
</dbReference>
<dbReference type="Pfam" id="PF12937">
    <property type="entry name" value="F-box-like"/>
    <property type="match status" value="1"/>
</dbReference>
<proteinExistence type="predicted"/>
<evidence type="ECO:0000313" key="2">
    <source>
        <dbReference type="EMBL" id="KAE8099153.1"/>
    </source>
</evidence>
<dbReference type="PANTHER" id="PTHR34223:SF51">
    <property type="entry name" value="OS06G0556300 PROTEIN"/>
    <property type="match status" value="1"/>
</dbReference>
<dbReference type="InterPro" id="IPR036047">
    <property type="entry name" value="F-box-like_dom_sf"/>
</dbReference>
<reference evidence="2 3" key="1">
    <citation type="submission" date="2019-06" db="EMBL/GenBank/DDBJ databases">
        <title>A chromosomal-level reference genome of Carpinus fangiana (Coryloideae, Betulaceae).</title>
        <authorList>
            <person name="Yang X."/>
            <person name="Wang Z."/>
            <person name="Zhang L."/>
            <person name="Hao G."/>
            <person name="Liu J."/>
            <person name="Yang Y."/>
        </authorList>
    </citation>
    <scope>NUCLEOTIDE SEQUENCE [LARGE SCALE GENOMIC DNA]</scope>
    <source>
        <strain evidence="2">Cfa_2016G</strain>
        <tissue evidence="2">Leaf</tissue>
    </source>
</reference>
<dbReference type="Pfam" id="PF24758">
    <property type="entry name" value="LRR_At5g56370"/>
    <property type="match status" value="1"/>
</dbReference>